<dbReference type="Gene3D" id="2.30.30.240">
    <property type="entry name" value="PRC-barrel domain"/>
    <property type="match status" value="1"/>
</dbReference>
<comment type="caution">
    <text evidence="2">The sequence shown here is derived from an EMBL/GenBank/DDBJ whole genome shotgun (WGS) entry which is preliminary data.</text>
</comment>
<evidence type="ECO:0000256" key="1">
    <source>
        <dbReference type="SAM" id="MobiDB-lite"/>
    </source>
</evidence>
<dbReference type="EMBL" id="PFGC01000050">
    <property type="protein sequence ID" value="PIW36485.1"/>
    <property type="molecule type" value="Genomic_DNA"/>
</dbReference>
<evidence type="ECO:0000313" key="3">
    <source>
        <dbReference type="Proteomes" id="UP000230292"/>
    </source>
</evidence>
<protein>
    <recommendedName>
        <fullName evidence="4">PRC-barrel domain-containing protein</fullName>
    </recommendedName>
</protein>
<proteinExistence type="predicted"/>
<feature type="compositionally biased region" description="Polar residues" evidence="1">
    <location>
        <begin position="90"/>
        <end position="110"/>
    </location>
</feature>
<accession>A0A2M7H2L9</accession>
<evidence type="ECO:0000313" key="2">
    <source>
        <dbReference type="EMBL" id="PIW36485.1"/>
    </source>
</evidence>
<dbReference type="SUPFAM" id="SSF50346">
    <property type="entry name" value="PRC-barrel domain"/>
    <property type="match status" value="1"/>
</dbReference>
<gene>
    <name evidence="2" type="ORF">COW24_04710</name>
</gene>
<name>A0A2M7H2L9_9BACT</name>
<reference evidence="2 3" key="1">
    <citation type="submission" date="2017-09" db="EMBL/GenBank/DDBJ databases">
        <title>Depth-based differentiation of microbial function through sediment-hosted aquifers and enrichment of novel symbionts in the deep terrestrial subsurface.</title>
        <authorList>
            <person name="Probst A.J."/>
            <person name="Ladd B."/>
            <person name="Jarett J.K."/>
            <person name="Geller-Mcgrath D.E."/>
            <person name="Sieber C.M."/>
            <person name="Emerson J.B."/>
            <person name="Anantharaman K."/>
            <person name="Thomas B.C."/>
            <person name="Malmstrom R."/>
            <person name="Stieglmeier M."/>
            <person name="Klingl A."/>
            <person name="Woyke T."/>
            <person name="Ryan C.M."/>
            <person name="Banfield J.F."/>
        </authorList>
    </citation>
    <scope>NUCLEOTIDE SEQUENCE [LARGE SCALE GENOMIC DNA]</scope>
    <source>
        <strain evidence="2">CG15_BIG_FIL_POST_REV_8_21_14_020_45_12</strain>
    </source>
</reference>
<organism evidence="2 3">
    <name type="scientific">Candidatus Kerfeldbacteria bacterium CG15_BIG_FIL_POST_REV_8_21_14_020_45_12</name>
    <dbReference type="NCBI Taxonomy" id="2014247"/>
    <lineage>
        <taxon>Bacteria</taxon>
        <taxon>Candidatus Kerfeldiibacteriota</taxon>
    </lineage>
</organism>
<dbReference type="Proteomes" id="UP000230292">
    <property type="component" value="Unassembled WGS sequence"/>
</dbReference>
<sequence>MISFPVLGLSVQTLRGVVLGKVVNIEVDELGNEVARYYVSRKRLVSHLLHVEPDFIISRDQVVSVSVDKVIVIDLEIGETVDAGEALDAPSSNQHPVGVSPLSSTHQKST</sequence>
<dbReference type="InterPro" id="IPR011033">
    <property type="entry name" value="PRC_barrel-like_sf"/>
</dbReference>
<feature type="region of interest" description="Disordered" evidence="1">
    <location>
        <begin position="86"/>
        <end position="110"/>
    </location>
</feature>
<dbReference type="AlphaFoldDB" id="A0A2M7H2L9"/>
<evidence type="ECO:0008006" key="4">
    <source>
        <dbReference type="Google" id="ProtNLM"/>
    </source>
</evidence>